<dbReference type="AlphaFoldDB" id="A0A0L9TAU1"/>
<sequence length="112" mass="12345">MRLLSWTRALELLLHQRAPITFHSSSSVAGGPPRPRNSQRLGSGIEIEPPFLRWQLPFACNPLSQASWTPLILPNLDVATQYVPLLLRGSPLLCWTVALLDVQPAGSLLVDV</sequence>
<evidence type="ECO:0000313" key="2">
    <source>
        <dbReference type="Proteomes" id="UP000053144"/>
    </source>
</evidence>
<protein>
    <submittedName>
        <fullName evidence="1">Uncharacterized protein</fullName>
    </submittedName>
</protein>
<name>A0A0L9TAU1_PHAAN</name>
<dbReference type="Proteomes" id="UP000053144">
    <property type="component" value="Unassembled WGS sequence"/>
</dbReference>
<dbReference type="EMBL" id="KQ258383">
    <property type="protein sequence ID" value="KOM27491.1"/>
    <property type="molecule type" value="Genomic_DNA"/>
</dbReference>
<reference evidence="2" key="1">
    <citation type="journal article" date="2015" name="Proc. Natl. Acad. Sci. U.S.A.">
        <title>Genome sequencing of adzuki bean (Vigna angularis) provides insight into high starch and low fat accumulation and domestication.</title>
        <authorList>
            <person name="Yang K."/>
            <person name="Tian Z."/>
            <person name="Chen C."/>
            <person name="Luo L."/>
            <person name="Zhao B."/>
            <person name="Wang Z."/>
            <person name="Yu L."/>
            <person name="Li Y."/>
            <person name="Sun Y."/>
            <person name="Li W."/>
            <person name="Chen Y."/>
            <person name="Li Y."/>
            <person name="Zhang Y."/>
            <person name="Ai D."/>
            <person name="Zhao J."/>
            <person name="Shang C."/>
            <person name="Ma Y."/>
            <person name="Wu B."/>
            <person name="Wang M."/>
            <person name="Gao L."/>
            <person name="Sun D."/>
            <person name="Zhang P."/>
            <person name="Guo F."/>
            <person name="Wang W."/>
            <person name="Li Y."/>
            <person name="Wang J."/>
            <person name="Varshney R.K."/>
            <person name="Wang J."/>
            <person name="Ling H.Q."/>
            <person name="Wan P."/>
        </authorList>
    </citation>
    <scope>NUCLEOTIDE SEQUENCE</scope>
    <source>
        <strain evidence="2">cv. Jingnong 6</strain>
    </source>
</reference>
<proteinExistence type="predicted"/>
<dbReference type="Gramene" id="KOM27491">
    <property type="protein sequence ID" value="KOM27491"/>
    <property type="gene ID" value="LR48_Vigan431s000500"/>
</dbReference>
<accession>A0A0L9TAU1</accession>
<gene>
    <name evidence="1" type="ORF">LR48_Vigan431s000500</name>
</gene>
<evidence type="ECO:0000313" key="1">
    <source>
        <dbReference type="EMBL" id="KOM27491.1"/>
    </source>
</evidence>
<organism evidence="1 2">
    <name type="scientific">Phaseolus angularis</name>
    <name type="common">Azuki bean</name>
    <name type="synonym">Vigna angularis</name>
    <dbReference type="NCBI Taxonomy" id="3914"/>
    <lineage>
        <taxon>Eukaryota</taxon>
        <taxon>Viridiplantae</taxon>
        <taxon>Streptophyta</taxon>
        <taxon>Embryophyta</taxon>
        <taxon>Tracheophyta</taxon>
        <taxon>Spermatophyta</taxon>
        <taxon>Magnoliopsida</taxon>
        <taxon>eudicotyledons</taxon>
        <taxon>Gunneridae</taxon>
        <taxon>Pentapetalae</taxon>
        <taxon>rosids</taxon>
        <taxon>fabids</taxon>
        <taxon>Fabales</taxon>
        <taxon>Fabaceae</taxon>
        <taxon>Papilionoideae</taxon>
        <taxon>50 kb inversion clade</taxon>
        <taxon>NPAAA clade</taxon>
        <taxon>indigoferoid/millettioid clade</taxon>
        <taxon>Phaseoleae</taxon>
        <taxon>Vigna</taxon>
    </lineage>
</organism>